<protein>
    <recommendedName>
        <fullName evidence="2">DUF6534 domain-containing protein</fullName>
    </recommendedName>
</protein>
<keyword evidence="1" id="KW-0472">Membrane</keyword>
<accession>A0A9P5YCI5</accession>
<feature type="domain" description="DUF6534" evidence="2">
    <location>
        <begin position="184"/>
        <end position="268"/>
    </location>
</feature>
<dbReference type="PANTHER" id="PTHR40465">
    <property type="entry name" value="CHROMOSOME 1, WHOLE GENOME SHOTGUN SEQUENCE"/>
    <property type="match status" value="1"/>
</dbReference>
<dbReference type="OrthoDB" id="3053610at2759"/>
<evidence type="ECO:0000256" key="1">
    <source>
        <dbReference type="SAM" id="Phobius"/>
    </source>
</evidence>
<feature type="transmembrane region" description="Helical" evidence="1">
    <location>
        <begin position="244"/>
        <end position="263"/>
    </location>
</feature>
<organism evidence="3 4">
    <name type="scientific">Collybia nuda</name>
    <dbReference type="NCBI Taxonomy" id="64659"/>
    <lineage>
        <taxon>Eukaryota</taxon>
        <taxon>Fungi</taxon>
        <taxon>Dikarya</taxon>
        <taxon>Basidiomycota</taxon>
        <taxon>Agaricomycotina</taxon>
        <taxon>Agaricomycetes</taxon>
        <taxon>Agaricomycetidae</taxon>
        <taxon>Agaricales</taxon>
        <taxon>Tricholomatineae</taxon>
        <taxon>Clitocybaceae</taxon>
        <taxon>Collybia</taxon>
    </lineage>
</organism>
<reference evidence="3" key="1">
    <citation type="submission" date="2020-11" db="EMBL/GenBank/DDBJ databases">
        <authorList>
            <consortium name="DOE Joint Genome Institute"/>
            <person name="Ahrendt S."/>
            <person name="Riley R."/>
            <person name="Andreopoulos W."/>
            <person name="Labutti K."/>
            <person name="Pangilinan J."/>
            <person name="Ruiz-Duenas F.J."/>
            <person name="Barrasa J.M."/>
            <person name="Sanchez-Garcia M."/>
            <person name="Camarero S."/>
            <person name="Miyauchi S."/>
            <person name="Serrano A."/>
            <person name="Linde D."/>
            <person name="Babiker R."/>
            <person name="Drula E."/>
            <person name="Ayuso-Fernandez I."/>
            <person name="Pacheco R."/>
            <person name="Padilla G."/>
            <person name="Ferreira P."/>
            <person name="Barriuso J."/>
            <person name="Kellner H."/>
            <person name="Castanera R."/>
            <person name="Alfaro M."/>
            <person name="Ramirez L."/>
            <person name="Pisabarro A.G."/>
            <person name="Kuo A."/>
            <person name="Tritt A."/>
            <person name="Lipzen A."/>
            <person name="He G."/>
            <person name="Yan M."/>
            <person name="Ng V."/>
            <person name="Cullen D."/>
            <person name="Martin F."/>
            <person name="Rosso M.-N."/>
            <person name="Henrissat B."/>
            <person name="Hibbett D."/>
            <person name="Martinez A.T."/>
            <person name="Grigoriev I.V."/>
        </authorList>
    </citation>
    <scope>NUCLEOTIDE SEQUENCE</scope>
    <source>
        <strain evidence="3">CBS 247.69</strain>
    </source>
</reference>
<evidence type="ECO:0000313" key="4">
    <source>
        <dbReference type="Proteomes" id="UP000807353"/>
    </source>
</evidence>
<sequence>MTSPLDSTFSVWLISLFLETMLYGMGVLQVWLYFHWYPKDSPNIKAVVVLLLYAKGGFICTASHNDFHRVLETLQISFLFSATYKSLIENFGNFSALTVIRWEDSAQLLSGYISAFIVQLYFAYCLYALNKTWKNHIAVILIISLAITQIGAGIAQTVITTELGDFTKLASSKNTTSIQSGATLACDILITVSLCLTFNEIKTGMRTTNTMIHMLTVNAINRGILTAICAALNLILFLAIPNTFYFFLGLMLSIYMNSMLATLNTRQHIVESATMVPPTWNSILTSIDFGQDAPSLNSSGQKNTFLGGMI</sequence>
<evidence type="ECO:0000313" key="3">
    <source>
        <dbReference type="EMBL" id="KAF9466348.1"/>
    </source>
</evidence>
<feature type="transmembrane region" description="Helical" evidence="1">
    <location>
        <begin position="178"/>
        <end position="198"/>
    </location>
</feature>
<gene>
    <name evidence="3" type="ORF">BDZ94DRAFT_1306339</name>
</gene>
<feature type="transmembrane region" description="Helical" evidence="1">
    <location>
        <begin position="12"/>
        <end position="34"/>
    </location>
</feature>
<feature type="transmembrane region" description="Helical" evidence="1">
    <location>
        <begin position="136"/>
        <end position="158"/>
    </location>
</feature>
<comment type="caution">
    <text evidence="3">The sequence shown here is derived from an EMBL/GenBank/DDBJ whole genome shotgun (WGS) entry which is preliminary data.</text>
</comment>
<dbReference type="Proteomes" id="UP000807353">
    <property type="component" value="Unassembled WGS sequence"/>
</dbReference>
<feature type="transmembrane region" description="Helical" evidence="1">
    <location>
        <begin position="219"/>
        <end position="238"/>
    </location>
</feature>
<dbReference type="EMBL" id="MU150242">
    <property type="protein sequence ID" value="KAF9466348.1"/>
    <property type="molecule type" value="Genomic_DNA"/>
</dbReference>
<dbReference type="Pfam" id="PF20152">
    <property type="entry name" value="DUF6534"/>
    <property type="match status" value="1"/>
</dbReference>
<proteinExistence type="predicted"/>
<evidence type="ECO:0000259" key="2">
    <source>
        <dbReference type="Pfam" id="PF20152"/>
    </source>
</evidence>
<keyword evidence="4" id="KW-1185">Reference proteome</keyword>
<keyword evidence="1" id="KW-0812">Transmembrane</keyword>
<feature type="transmembrane region" description="Helical" evidence="1">
    <location>
        <begin position="109"/>
        <end position="129"/>
    </location>
</feature>
<dbReference type="InterPro" id="IPR045339">
    <property type="entry name" value="DUF6534"/>
</dbReference>
<dbReference type="AlphaFoldDB" id="A0A9P5YCI5"/>
<name>A0A9P5YCI5_9AGAR</name>
<dbReference type="PANTHER" id="PTHR40465:SF1">
    <property type="entry name" value="DUF6534 DOMAIN-CONTAINING PROTEIN"/>
    <property type="match status" value="1"/>
</dbReference>
<keyword evidence="1" id="KW-1133">Transmembrane helix</keyword>